<proteinExistence type="predicted"/>
<dbReference type="OrthoDB" id="10050977at2759"/>
<organism evidence="1 2">
    <name type="scientific">Liparis tanakae</name>
    <name type="common">Tanaka's snailfish</name>
    <dbReference type="NCBI Taxonomy" id="230148"/>
    <lineage>
        <taxon>Eukaryota</taxon>
        <taxon>Metazoa</taxon>
        <taxon>Chordata</taxon>
        <taxon>Craniata</taxon>
        <taxon>Vertebrata</taxon>
        <taxon>Euteleostomi</taxon>
        <taxon>Actinopterygii</taxon>
        <taxon>Neopterygii</taxon>
        <taxon>Teleostei</taxon>
        <taxon>Neoteleostei</taxon>
        <taxon>Acanthomorphata</taxon>
        <taxon>Eupercaria</taxon>
        <taxon>Perciformes</taxon>
        <taxon>Cottioidei</taxon>
        <taxon>Cottales</taxon>
        <taxon>Liparidae</taxon>
        <taxon>Liparis</taxon>
    </lineage>
</organism>
<reference evidence="1 2" key="1">
    <citation type="submission" date="2019-03" db="EMBL/GenBank/DDBJ databases">
        <title>First draft genome of Liparis tanakae, snailfish: a comprehensive survey of snailfish specific genes.</title>
        <authorList>
            <person name="Kim W."/>
            <person name="Song I."/>
            <person name="Jeong J.-H."/>
            <person name="Kim D."/>
            <person name="Kim S."/>
            <person name="Ryu S."/>
            <person name="Song J.Y."/>
            <person name="Lee S.K."/>
        </authorList>
    </citation>
    <scope>NUCLEOTIDE SEQUENCE [LARGE SCALE GENOMIC DNA]</scope>
    <source>
        <tissue evidence="1">Muscle</tissue>
    </source>
</reference>
<evidence type="ECO:0000313" key="1">
    <source>
        <dbReference type="EMBL" id="TNN75619.1"/>
    </source>
</evidence>
<protein>
    <submittedName>
        <fullName evidence="1">Uncharacterized protein</fullName>
    </submittedName>
</protein>
<comment type="caution">
    <text evidence="1">The sequence shown here is derived from an EMBL/GenBank/DDBJ whole genome shotgun (WGS) entry which is preliminary data.</text>
</comment>
<dbReference type="AlphaFoldDB" id="A0A4Z2IC52"/>
<gene>
    <name evidence="1" type="ORF">EYF80_014169</name>
</gene>
<keyword evidence="2" id="KW-1185">Reference proteome</keyword>
<dbReference type="EMBL" id="SRLO01000101">
    <property type="protein sequence ID" value="TNN75619.1"/>
    <property type="molecule type" value="Genomic_DNA"/>
</dbReference>
<evidence type="ECO:0000313" key="2">
    <source>
        <dbReference type="Proteomes" id="UP000314294"/>
    </source>
</evidence>
<sequence>MHVMSREWKEDMARSEAREELLIASILRTDTSTVTPFTLAKKANLTKVKVEELHRTVTKCVVKGLRSFSTLESPWFSLGPRQILRGTYYKCRPCSSSLGVDRFEPPPAPRISHFTRGFG</sequence>
<name>A0A4Z2IC52_9TELE</name>
<dbReference type="Proteomes" id="UP000314294">
    <property type="component" value="Unassembled WGS sequence"/>
</dbReference>
<accession>A0A4Z2IC52</accession>